<proteinExistence type="predicted"/>
<feature type="region of interest" description="Disordered" evidence="1">
    <location>
        <begin position="1"/>
        <end position="20"/>
    </location>
</feature>
<comment type="caution">
    <text evidence="2">The sequence shown here is derived from an EMBL/GenBank/DDBJ whole genome shotgun (WGS) entry which is preliminary data.</text>
</comment>
<dbReference type="EMBL" id="AWQX01000187">
    <property type="protein sequence ID" value="EST28993.1"/>
    <property type="molecule type" value="Genomic_DNA"/>
</dbReference>
<dbReference type="PATRIC" id="fig|1352936.5.peg.4531"/>
<protein>
    <submittedName>
        <fullName evidence="2">Uncharacterized protein</fullName>
    </submittedName>
</protein>
<dbReference type="AlphaFoldDB" id="V6KAD0"/>
<name>V6KAD0_STRRC</name>
<gene>
    <name evidence="2" type="ORF">M878_21640</name>
</gene>
<dbReference type="HOGENOM" id="CLU_3391693_0_0_11"/>
<reference evidence="2 3" key="1">
    <citation type="journal article" date="2014" name="Genome Announc.">
        <title>Draft Genome Sequence of Streptomyces roseochromogenes subsp. oscitans DS 12.976, Producer of the Aminocoumarin Antibiotic Clorobiocin.</title>
        <authorList>
            <person name="Ruckert C."/>
            <person name="Kalinowski J."/>
            <person name="Heide L."/>
            <person name="Apel A.K."/>
        </authorList>
    </citation>
    <scope>NUCLEOTIDE SEQUENCE [LARGE SCALE GENOMIC DNA]</scope>
    <source>
        <strain evidence="2 3">DS 12.976</strain>
    </source>
</reference>
<keyword evidence="3" id="KW-1185">Reference proteome</keyword>
<evidence type="ECO:0000313" key="2">
    <source>
        <dbReference type="EMBL" id="EST28993.1"/>
    </source>
</evidence>
<dbReference type="STRING" id="1352936.M878_21640"/>
<evidence type="ECO:0000256" key="1">
    <source>
        <dbReference type="SAM" id="MobiDB-lite"/>
    </source>
</evidence>
<organism evidence="2 3">
    <name type="scientific">Streptomyces roseochromogenus subsp. oscitans DS 12.976</name>
    <dbReference type="NCBI Taxonomy" id="1352936"/>
    <lineage>
        <taxon>Bacteria</taxon>
        <taxon>Bacillati</taxon>
        <taxon>Actinomycetota</taxon>
        <taxon>Actinomycetes</taxon>
        <taxon>Kitasatosporales</taxon>
        <taxon>Streptomycetaceae</taxon>
        <taxon>Streptomyces</taxon>
    </lineage>
</organism>
<evidence type="ECO:0000313" key="3">
    <source>
        <dbReference type="Proteomes" id="UP000017984"/>
    </source>
</evidence>
<dbReference type="Proteomes" id="UP000017984">
    <property type="component" value="Chromosome"/>
</dbReference>
<sequence length="32" mass="3583">MFLPDYGNPRDPGSDDAPALRWQAEVYEGDEA</sequence>
<accession>V6KAD0</accession>